<dbReference type="EMBL" id="QOCU01000001">
    <property type="protein sequence ID" value="RHW53521.1"/>
    <property type="molecule type" value="Genomic_DNA"/>
</dbReference>
<comment type="caution">
    <text evidence="1">The sequence shown here is derived from an EMBL/GenBank/DDBJ whole genome shotgun (WGS) entry which is preliminary data.</text>
</comment>
<name>A0ABX9LWL0_9LACO</name>
<evidence type="ECO:0000313" key="2">
    <source>
        <dbReference type="Proteomes" id="UP000283380"/>
    </source>
</evidence>
<organism evidence="1 2">
    <name type="scientific">Lactobacillus bombicola</name>
    <dbReference type="NCBI Taxonomy" id="1505723"/>
    <lineage>
        <taxon>Bacteria</taxon>
        <taxon>Bacillati</taxon>
        <taxon>Bacillota</taxon>
        <taxon>Bacilli</taxon>
        <taxon>Lactobacillales</taxon>
        <taxon>Lactobacillaceae</taxon>
        <taxon>Lactobacillus</taxon>
    </lineage>
</organism>
<keyword evidence="2" id="KW-1185">Reference proteome</keyword>
<gene>
    <name evidence="1" type="ORF">DS834_00870</name>
</gene>
<sequence>MKRQFFLNSTKNIEIEPLPEVYLYKSLLSFFTGLVYYYEKSDERYLKDCYVVIKSFALTDMTELSQELKKFLD</sequence>
<reference evidence="1 2" key="1">
    <citation type="submission" date="2018-07" db="EMBL/GenBank/DDBJ databases">
        <title>Genome sequences of six Lactobacillus spp. isolated from bumble bee guts.</title>
        <authorList>
            <person name="Motta E.V.S."/>
            <person name="Moran N.A."/>
        </authorList>
    </citation>
    <scope>NUCLEOTIDE SEQUENCE [LARGE SCALE GENOMIC DNA]</scope>
    <source>
        <strain evidence="1 2">BI-4G</strain>
    </source>
</reference>
<proteinExistence type="predicted"/>
<accession>A0ABX9LWL0</accession>
<protein>
    <submittedName>
        <fullName evidence="1">Uncharacterized protein</fullName>
    </submittedName>
</protein>
<evidence type="ECO:0000313" key="1">
    <source>
        <dbReference type="EMBL" id="RHW53521.1"/>
    </source>
</evidence>
<dbReference type="Proteomes" id="UP000283380">
    <property type="component" value="Unassembled WGS sequence"/>
</dbReference>